<name>A0A0E9UG88_ANGAN</name>
<sequence>MKPLVTLALACALFSGGNTVKTYSCENYKLKLLS</sequence>
<keyword evidence="1" id="KW-0732">Signal</keyword>
<evidence type="ECO:0000256" key="1">
    <source>
        <dbReference type="SAM" id="SignalP"/>
    </source>
</evidence>
<dbReference type="EMBL" id="GBXM01043796">
    <property type="protein sequence ID" value="JAH64781.1"/>
    <property type="molecule type" value="Transcribed_RNA"/>
</dbReference>
<reference evidence="2" key="2">
    <citation type="journal article" date="2015" name="Fish Shellfish Immunol.">
        <title>Early steps in the European eel (Anguilla anguilla)-Vibrio vulnificus interaction in the gills: Role of the RtxA13 toxin.</title>
        <authorList>
            <person name="Callol A."/>
            <person name="Pajuelo D."/>
            <person name="Ebbesson L."/>
            <person name="Teles M."/>
            <person name="MacKenzie S."/>
            <person name="Amaro C."/>
        </authorList>
    </citation>
    <scope>NUCLEOTIDE SEQUENCE</scope>
</reference>
<reference evidence="2" key="1">
    <citation type="submission" date="2014-11" db="EMBL/GenBank/DDBJ databases">
        <authorList>
            <person name="Amaro Gonzalez C."/>
        </authorList>
    </citation>
    <scope>NUCLEOTIDE SEQUENCE</scope>
</reference>
<protein>
    <submittedName>
        <fullName evidence="2">Uncharacterized protein</fullName>
    </submittedName>
</protein>
<organism evidence="2">
    <name type="scientific">Anguilla anguilla</name>
    <name type="common">European freshwater eel</name>
    <name type="synonym">Muraena anguilla</name>
    <dbReference type="NCBI Taxonomy" id="7936"/>
    <lineage>
        <taxon>Eukaryota</taxon>
        <taxon>Metazoa</taxon>
        <taxon>Chordata</taxon>
        <taxon>Craniata</taxon>
        <taxon>Vertebrata</taxon>
        <taxon>Euteleostomi</taxon>
        <taxon>Actinopterygii</taxon>
        <taxon>Neopterygii</taxon>
        <taxon>Teleostei</taxon>
        <taxon>Anguilliformes</taxon>
        <taxon>Anguillidae</taxon>
        <taxon>Anguilla</taxon>
    </lineage>
</organism>
<dbReference type="AlphaFoldDB" id="A0A0E9UG88"/>
<feature type="signal peptide" evidence="1">
    <location>
        <begin position="1"/>
        <end position="19"/>
    </location>
</feature>
<accession>A0A0E9UG88</accession>
<feature type="chain" id="PRO_5002433529" evidence="1">
    <location>
        <begin position="20"/>
        <end position="34"/>
    </location>
</feature>
<evidence type="ECO:0000313" key="2">
    <source>
        <dbReference type="EMBL" id="JAH64781.1"/>
    </source>
</evidence>
<proteinExistence type="predicted"/>